<protein>
    <submittedName>
        <fullName evidence="1">Uncharacterized protein</fullName>
    </submittedName>
</protein>
<keyword evidence="2" id="KW-1185">Reference proteome</keyword>
<proteinExistence type="predicted"/>
<sequence>MHHTRLNSLYETTRGMAILEKHQIRTCSLVHFEVNYMYSIGALAVNLGRQKRTRPVYLLWYQDSCSQFVQCAISKQGAFFYSSRLTRNPTHRCIND</sequence>
<dbReference type="EMBL" id="CM042014">
    <property type="protein sequence ID" value="KAI3724690.1"/>
    <property type="molecule type" value="Genomic_DNA"/>
</dbReference>
<reference evidence="1 2" key="2">
    <citation type="journal article" date="2022" name="Mol. Ecol. Resour.">
        <title>The genomes of chicory, endive, great burdock and yacon provide insights into Asteraceae paleo-polyploidization history and plant inulin production.</title>
        <authorList>
            <person name="Fan W."/>
            <person name="Wang S."/>
            <person name="Wang H."/>
            <person name="Wang A."/>
            <person name="Jiang F."/>
            <person name="Liu H."/>
            <person name="Zhao H."/>
            <person name="Xu D."/>
            <person name="Zhang Y."/>
        </authorList>
    </citation>
    <scope>NUCLEOTIDE SEQUENCE [LARGE SCALE GENOMIC DNA]</scope>
    <source>
        <strain evidence="2">cv. Punajuju</strain>
        <tissue evidence="1">Leaves</tissue>
    </source>
</reference>
<gene>
    <name evidence="1" type="ORF">L2E82_36476</name>
</gene>
<evidence type="ECO:0000313" key="2">
    <source>
        <dbReference type="Proteomes" id="UP001055811"/>
    </source>
</evidence>
<name>A0ACB9BRU6_CICIN</name>
<comment type="caution">
    <text evidence="1">The sequence shown here is derived from an EMBL/GenBank/DDBJ whole genome shotgun (WGS) entry which is preliminary data.</text>
</comment>
<accession>A0ACB9BRU6</accession>
<reference evidence="2" key="1">
    <citation type="journal article" date="2022" name="Mol. Ecol. Resour.">
        <title>The genomes of chicory, endive, great burdock and yacon provide insights into Asteraceae palaeo-polyploidization history and plant inulin production.</title>
        <authorList>
            <person name="Fan W."/>
            <person name="Wang S."/>
            <person name="Wang H."/>
            <person name="Wang A."/>
            <person name="Jiang F."/>
            <person name="Liu H."/>
            <person name="Zhao H."/>
            <person name="Xu D."/>
            <person name="Zhang Y."/>
        </authorList>
    </citation>
    <scope>NUCLEOTIDE SEQUENCE [LARGE SCALE GENOMIC DNA]</scope>
    <source>
        <strain evidence="2">cv. Punajuju</strain>
    </source>
</reference>
<organism evidence="1 2">
    <name type="scientific">Cichorium intybus</name>
    <name type="common">Chicory</name>
    <dbReference type="NCBI Taxonomy" id="13427"/>
    <lineage>
        <taxon>Eukaryota</taxon>
        <taxon>Viridiplantae</taxon>
        <taxon>Streptophyta</taxon>
        <taxon>Embryophyta</taxon>
        <taxon>Tracheophyta</taxon>
        <taxon>Spermatophyta</taxon>
        <taxon>Magnoliopsida</taxon>
        <taxon>eudicotyledons</taxon>
        <taxon>Gunneridae</taxon>
        <taxon>Pentapetalae</taxon>
        <taxon>asterids</taxon>
        <taxon>campanulids</taxon>
        <taxon>Asterales</taxon>
        <taxon>Asteraceae</taxon>
        <taxon>Cichorioideae</taxon>
        <taxon>Cichorieae</taxon>
        <taxon>Cichoriinae</taxon>
        <taxon>Cichorium</taxon>
    </lineage>
</organism>
<evidence type="ECO:0000313" key="1">
    <source>
        <dbReference type="EMBL" id="KAI3724690.1"/>
    </source>
</evidence>
<dbReference type="Proteomes" id="UP001055811">
    <property type="component" value="Linkage Group LG06"/>
</dbReference>